<gene>
    <name evidence="1" type="ORF">HMPREF9306_01277</name>
</gene>
<sequence length="117" mass="12901">MSIRLGWFCFHVNRSRIKNRRQPASCLIIELIVQPAPVSCRGWAGSLSAHCVRMIKIEIDDPGFAQVLARAAESYAMTILDNATCEQAVEDSAMLSVLAQCLYDGAGELLIEQSDDE</sequence>
<dbReference type="EMBL" id="AGZR01000008">
    <property type="protein sequence ID" value="EPD32578.1"/>
    <property type="molecule type" value="Genomic_DNA"/>
</dbReference>
<evidence type="ECO:0000313" key="1">
    <source>
        <dbReference type="EMBL" id="EPD32578.1"/>
    </source>
</evidence>
<comment type="caution">
    <text evidence="1">The sequence shown here is derived from an EMBL/GenBank/DDBJ whole genome shotgun (WGS) entry which is preliminary data.</text>
</comment>
<reference evidence="1 2" key="1">
    <citation type="submission" date="2013-04" db="EMBL/GenBank/DDBJ databases">
        <title>The Genome Sequence of Propionimicrobium lymphophilum ACS-093-V-SCH5.</title>
        <authorList>
            <consortium name="The Broad Institute Genomics Platform"/>
            <person name="Earl A."/>
            <person name="Ward D."/>
            <person name="Feldgarden M."/>
            <person name="Gevers D."/>
            <person name="Saerens B."/>
            <person name="Vaneechoutte M."/>
            <person name="Walker B."/>
            <person name="Young S."/>
            <person name="Zeng Q."/>
            <person name="Gargeya S."/>
            <person name="Fitzgerald M."/>
            <person name="Haas B."/>
            <person name="Abouelleil A."/>
            <person name="Allen A.W."/>
            <person name="Alvarado L."/>
            <person name="Arachchi H.M."/>
            <person name="Berlin A.M."/>
            <person name="Chapman S.B."/>
            <person name="Gainer-Dewar J."/>
            <person name="Goldberg J."/>
            <person name="Griggs A."/>
            <person name="Gujja S."/>
            <person name="Hansen M."/>
            <person name="Howarth C."/>
            <person name="Imamovic A."/>
            <person name="Ireland A."/>
            <person name="Larimer J."/>
            <person name="McCowan C."/>
            <person name="Murphy C."/>
            <person name="Pearson M."/>
            <person name="Poon T.W."/>
            <person name="Priest M."/>
            <person name="Roberts A."/>
            <person name="Saif S."/>
            <person name="Shea T."/>
            <person name="Sisk P."/>
            <person name="Sykes S."/>
            <person name="Wortman J."/>
            <person name="Nusbaum C."/>
            <person name="Birren B."/>
        </authorList>
    </citation>
    <scope>NUCLEOTIDE SEQUENCE [LARGE SCALE GENOMIC DNA]</scope>
    <source>
        <strain evidence="1 2">ACS-093-V-SCH5</strain>
    </source>
</reference>
<protein>
    <submittedName>
        <fullName evidence="1">Uncharacterized protein</fullName>
    </submittedName>
</protein>
<dbReference type="Proteomes" id="UP000014417">
    <property type="component" value="Unassembled WGS sequence"/>
</dbReference>
<accession>S2VYH3</accession>
<dbReference type="HOGENOM" id="CLU_2082738_0_0_11"/>
<name>S2VYH3_9ACTN</name>
<dbReference type="STRING" id="883161.HMPREF9306_01277"/>
<keyword evidence="2" id="KW-1185">Reference proteome</keyword>
<organism evidence="1 2">
    <name type="scientific">Propionimicrobium lymphophilum ACS-093-V-SCH5</name>
    <dbReference type="NCBI Taxonomy" id="883161"/>
    <lineage>
        <taxon>Bacteria</taxon>
        <taxon>Bacillati</taxon>
        <taxon>Actinomycetota</taxon>
        <taxon>Actinomycetes</taxon>
        <taxon>Propionibacteriales</taxon>
        <taxon>Propionibacteriaceae</taxon>
        <taxon>Propionimicrobium</taxon>
    </lineage>
</organism>
<proteinExistence type="predicted"/>
<dbReference type="AlphaFoldDB" id="S2VYH3"/>
<evidence type="ECO:0000313" key="2">
    <source>
        <dbReference type="Proteomes" id="UP000014417"/>
    </source>
</evidence>